<keyword evidence="6" id="KW-0413">Isomerase</keyword>
<dbReference type="InterPro" id="IPR046457">
    <property type="entry name" value="PMI_typeI_cat"/>
</dbReference>
<dbReference type="SUPFAM" id="SSF51182">
    <property type="entry name" value="RmlC-like cupins"/>
    <property type="match status" value="1"/>
</dbReference>
<feature type="binding site" evidence="3">
    <location>
        <position position="169"/>
    </location>
    <ligand>
        <name>Zn(2+)</name>
        <dbReference type="ChEBI" id="CHEBI:29105"/>
    </ligand>
</feature>
<protein>
    <submittedName>
        <fullName evidence="6">Mannose-6-phosphate isomerase</fullName>
    </submittedName>
</protein>
<evidence type="ECO:0000256" key="3">
    <source>
        <dbReference type="PIRSR" id="PIRSR036894-1"/>
    </source>
</evidence>
<dbReference type="CDD" id="cd07010">
    <property type="entry name" value="cupin_PMI_type_I_N_bac"/>
    <property type="match status" value="1"/>
</dbReference>
<accession>A0A3G9JVL3</accession>
<dbReference type="EMBL" id="AP019367">
    <property type="protein sequence ID" value="BBH49458.1"/>
    <property type="molecule type" value="Genomic_DNA"/>
</dbReference>
<sequence>MALLRFKPIPKKTVWGGTTVRDYWHYDWMPDGVGQAWAFAVQGDESNVCVSGEYEGKTLGELWSEHSELFGDTDRLFPVIVSLLGPEDDLSIQVHPDTEHAVPLGFPYGKNECWYFLEAEPDAAIVFGHNATDEKDLRGYIDEGRWDDLIGHLPVKRDDFVYIPAGLLHACCKGTVVYEIQQSTDVTYRFYDYDRVQADGSLRELHLEPAIETLHYDKSEMVNSAKPTTVELPGMKRTTLVSNDSFTVEKLEVTGPAELEAGPYELVTVARGAGRANGEDITVGDQFLLPRGESLSLDGDVTLFMTTA</sequence>
<keyword evidence="2 3" id="KW-0862">Zinc</keyword>
<dbReference type="AlphaFoldDB" id="A0A3G9JVL3"/>
<evidence type="ECO:0000256" key="4">
    <source>
        <dbReference type="PIRSR" id="PIRSR036894-2"/>
    </source>
</evidence>
<evidence type="ECO:0000313" key="6">
    <source>
        <dbReference type="EMBL" id="BBH49458.1"/>
    </source>
</evidence>
<evidence type="ECO:0000256" key="2">
    <source>
        <dbReference type="ARBA" id="ARBA00022833"/>
    </source>
</evidence>
<dbReference type="InterPro" id="IPR014628">
    <property type="entry name" value="Man6P_isomerase_Firm_short"/>
</dbReference>
<feature type="binding site" evidence="3">
    <location>
        <position position="112"/>
    </location>
    <ligand>
        <name>Zn(2+)</name>
        <dbReference type="ChEBI" id="CHEBI:29105"/>
    </ligand>
</feature>
<feature type="binding site" evidence="3">
    <location>
        <position position="95"/>
    </location>
    <ligand>
        <name>Zn(2+)</name>
        <dbReference type="ChEBI" id="CHEBI:29105"/>
    </ligand>
</feature>
<dbReference type="PANTHER" id="PTHR42742">
    <property type="entry name" value="TRANSCRIPTIONAL REPRESSOR MPRA"/>
    <property type="match status" value="1"/>
</dbReference>
<reference evidence="7" key="1">
    <citation type="submission" date="2018-11" db="EMBL/GenBank/DDBJ databases">
        <title>Comparative genomics of Parolsenella catena and Libanicoccus massiliensis: Reclassification of Libanicoccus massiliensis as Parolsenella massiliensis comb. nov.</title>
        <authorList>
            <person name="Sakamoto M."/>
            <person name="Ikeyama N."/>
            <person name="Murakami T."/>
            <person name="Mori H."/>
            <person name="Yuki M."/>
            <person name="Ohkuma M."/>
        </authorList>
    </citation>
    <scope>NUCLEOTIDE SEQUENCE [LARGE SCALE GENOMIC DNA]</scope>
    <source>
        <strain evidence="7">JCM 31932</strain>
    </source>
</reference>
<evidence type="ECO:0000259" key="5">
    <source>
        <dbReference type="Pfam" id="PF20511"/>
    </source>
</evidence>
<name>A0A3G9JVL3_9ACTN</name>
<dbReference type="PANTHER" id="PTHR42742:SF3">
    <property type="entry name" value="FRUCTOKINASE"/>
    <property type="match status" value="1"/>
</dbReference>
<dbReference type="Pfam" id="PF20511">
    <property type="entry name" value="PMI_typeI_cat"/>
    <property type="match status" value="1"/>
</dbReference>
<dbReference type="KEGG" id="pcat:Pcatena_00450"/>
<dbReference type="GO" id="GO:0008270">
    <property type="term" value="F:zinc ion binding"/>
    <property type="evidence" value="ECO:0007669"/>
    <property type="project" value="InterPro"/>
</dbReference>
<comment type="cofactor">
    <cofactor evidence="3">
        <name>Zn(2+)</name>
        <dbReference type="ChEBI" id="CHEBI:29105"/>
    </cofactor>
    <text evidence="3">Binds 1 zinc ion per subunit.</text>
</comment>
<feature type="active site" evidence="4">
    <location>
        <position position="189"/>
    </location>
</feature>
<dbReference type="GO" id="GO:0005975">
    <property type="term" value="P:carbohydrate metabolic process"/>
    <property type="evidence" value="ECO:0007669"/>
    <property type="project" value="InterPro"/>
</dbReference>
<keyword evidence="1 3" id="KW-0479">Metal-binding</keyword>
<organism evidence="6 7">
    <name type="scientific">Parolsenella catena</name>
    <dbReference type="NCBI Taxonomy" id="2003188"/>
    <lineage>
        <taxon>Bacteria</taxon>
        <taxon>Bacillati</taxon>
        <taxon>Actinomycetota</taxon>
        <taxon>Coriobacteriia</taxon>
        <taxon>Coriobacteriales</taxon>
        <taxon>Atopobiaceae</taxon>
        <taxon>Parolsenella</taxon>
    </lineage>
</organism>
<dbReference type="InterPro" id="IPR051804">
    <property type="entry name" value="Carb_Metab_Reg_Kinase/Isom"/>
</dbReference>
<dbReference type="GeneID" id="88848187"/>
<dbReference type="RefSeq" id="WP_126420576.1">
    <property type="nucleotide sequence ID" value="NZ_AP019367.1"/>
</dbReference>
<dbReference type="GO" id="GO:0004476">
    <property type="term" value="F:mannose-6-phosphate isomerase activity"/>
    <property type="evidence" value="ECO:0007669"/>
    <property type="project" value="InterPro"/>
</dbReference>
<proteinExistence type="predicted"/>
<dbReference type="OrthoDB" id="9808275at2"/>
<dbReference type="Gene3D" id="2.60.120.10">
    <property type="entry name" value="Jelly Rolls"/>
    <property type="match status" value="2"/>
</dbReference>
<evidence type="ECO:0000256" key="1">
    <source>
        <dbReference type="ARBA" id="ARBA00022723"/>
    </source>
</evidence>
<dbReference type="InterPro" id="IPR014710">
    <property type="entry name" value="RmlC-like_jellyroll"/>
</dbReference>
<dbReference type="PIRSF" id="PIRSF036894">
    <property type="entry name" value="PMI_Firm_short"/>
    <property type="match status" value="1"/>
</dbReference>
<feature type="domain" description="Phosphomannose isomerase type I catalytic" evidence="5">
    <location>
        <begin position="4"/>
        <end position="101"/>
    </location>
</feature>
<keyword evidence="7" id="KW-1185">Reference proteome</keyword>
<dbReference type="Proteomes" id="UP000273154">
    <property type="component" value="Chromosome"/>
</dbReference>
<gene>
    <name evidence="6" type="primary">manA_2</name>
    <name evidence="6" type="ORF">Pcatena_00450</name>
</gene>
<evidence type="ECO:0000313" key="7">
    <source>
        <dbReference type="Proteomes" id="UP000273154"/>
    </source>
</evidence>
<dbReference type="InterPro" id="IPR011051">
    <property type="entry name" value="RmlC_Cupin_sf"/>
</dbReference>